<dbReference type="RefSeq" id="WP_105958141.1">
    <property type="nucleotide sequence ID" value="NZ_PVNS01000003.1"/>
</dbReference>
<dbReference type="PANTHER" id="PTHR34818:SF1">
    <property type="entry name" value="PROTEIN BLI-3"/>
    <property type="match status" value="1"/>
</dbReference>
<dbReference type="InterPro" id="IPR012349">
    <property type="entry name" value="Split_barrel_FMN-bd"/>
</dbReference>
<evidence type="ECO:0000313" key="3">
    <source>
        <dbReference type="Proteomes" id="UP000243650"/>
    </source>
</evidence>
<keyword evidence="3" id="KW-1185">Reference proteome</keyword>
<dbReference type="EMBL" id="PVNS01000003">
    <property type="protein sequence ID" value="PRO66503.1"/>
    <property type="molecule type" value="Genomic_DNA"/>
</dbReference>
<sequence>MDQKQLRERIESIMEQHAIGTLATVENDKPHTRYMTFLNKDLTLYTPTSRETHKAEEIDKNNNVHILLGYQGDGIGDEFVEVAGTASIRDDKNLVEDLWFDDMNNWFGGKEDPELIFLEIKPDSIRLMNKKGEAPKSLDL</sequence>
<accession>A0A2P6MJQ3</accession>
<dbReference type="PANTHER" id="PTHR34818">
    <property type="entry name" value="PROTEIN BLI-3"/>
    <property type="match status" value="1"/>
</dbReference>
<dbReference type="OrthoDB" id="5431160at2"/>
<feature type="domain" description="Pyridoxamine 5'-phosphate oxidase N-terminal" evidence="1">
    <location>
        <begin position="7"/>
        <end position="128"/>
    </location>
</feature>
<protein>
    <submittedName>
        <fullName evidence="2">General stress protein</fullName>
    </submittedName>
</protein>
<gene>
    <name evidence="2" type="ORF">C6I21_03950</name>
</gene>
<name>A0A2P6MJQ3_ALKUR</name>
<comment type="caution">
    <text evidence="2">The sequence shown here is derived from an EMBL/GenBank/DDBJ whole genome shotgun (WGS) entry which is preliminary data.</text>
</comment>
<dbReference type="SUPFAM" id="SSF50475">
    <property type="entry name" value="FMN-binding split barrel"/>
    <property type="match status" value="1"/>
</dbReference>
<organism evidence="2 3">
    <name type="scientific">Alkalicoccus urumqiensis</name>
    <name type="common">Bacillus urumqiensis</name>
    <dbReference type="NCBI Taxonomy" id="1548213"/>
    <lineage>
        <taxon>Bacteria</taxon>
        <taxon>Bacillati</taxon>
        <taxon>Bacillota</taxon>
        <taxon>Bacilli</taxon>
        <taxon>Bacillales</taxon>
        <taxon>Bacillaceae</taxon>
        <taxon>Alkalicoccus</taxon>
    </lineage>
</organism>
<evidence type="ECO:0000259" key="1">
    <source>
        <dbReference type="Pfam" id="PF01243"/>
    </source>
</evidence>
<dbReference type="Pfam" id="PF01243">
    <property type="entry name" value="PNPOx_N"/>
    <property type="match status" value="1"/>
</dbReference>
<evidence type="ECO:0000313" key="2">
    <source>
        <dbReference type="EMBL" id="PRO66503.1"/>
    </source>
</evidence>
<dbReference type="Gene3D" id="2.30.110.10">
    <property type="entry name" value="Electron Transport, Fmn-binding Protein, Chain A"/>
    <property type="match status" value="1"/>
</dbReference>
<reference evidence="2 3" key="1">
    <citation type="submission" date="2018-03" db="EMBL/GenBank/DDBJ databases">
        <title>Bacillus urumqiensis sp. nov., a moderately haloalkaliphilic bacterium isolated from a salt lake.</title>
        <authorList>
            <person name="Zhao B."/>
            <person name="Liao Z."/>
        </authorList>
    </citation>
    <scope>NUCLEOTIDE SEQUENCE [LARGE SCALE GENOMIC DNA]</scope>
    <source>
        <strain evidence="2 3">BZ-SZ-XJ18</strain>
    </source>
</reference>
<dbReference type="InterPro" id="IPR011576">
    <property type="entry name" value="Pyridox_Oxase_N"/>
</dbReference>
<dbReference type="InterPro" id="IPR052917">
    <property type="entry name" value="Stress-Dev_Protein"/>
</dbReference>
<proteinExistence type="predicted"/>
<dbReference type="AlphaFoldDB" id="A0A2P6MJQ3"/>
<dbReference type="Proteomes" id="UP000243650">
    <property type="component" value="Unassembled WGS sequence"/>
</dbReference>